<dbReference type="Proteomes" id="UP000596827">
    <property type="component" value="Unassembled WGS sequence"/>
</dbReference>
<dbReference type="SUPFAM" id="SSF56349">
    <property type="entry name" value="DNA breaking-rejoining enzymes"/>
    <property type="match status" value="1"/>
</dbReference>
<reference evidence="2" key="1">
    <citation type="submission" date="2020-08" db="EMBL/GenBank/DDBJ databases">
        <title>Ramlibacter sp. GTP1 16S ribosomal RNA gene genome sequencing and assembly.</title>
        <authorList>
            <person name="Kang M."/>
        </authorList>
    </citation>
    <scope>NUCLEOTIDE SEQUENCE</scope>
    <source>
        <strain evidence="2">GTP1</strain>
    </source>
</reference>
<gene>
    <name evidence="2" type="ORF">H8R02_23515</name>
</gene>
<feature type="region of interest" description="Disordered" evidence="1">
    <location>
        <begin position="381"/>
        <end position="404"/>
    </location>
</feature>
<name>A0A923MCH6_9BURK</name>
<dbReference type="EMBL" id="JACORU010000011">
    <property type="protein sequence ID" value="MBC5767455.1"/>
    <property type="molecule type" value="Genomic_DNA"/>
</dbReference>
<evidence type="ECO:0000313" key="3">
    <source>
        <dbReference type="Proteomes" id="UP000596827"/>
    </source>
</evidence>
<comment type="caution">
    <text evidence="2">The sequence shown here is derived from an EMBL/GenBank/DDBJ whole genome shotgun (WGS) entry which is preliminary data.</text>
</comment>
<sequence>MPQVAADQDTKVPAAAEVFEKWMQNKMRRDKGGCSPESVPIYRAIWDAWLAWLTTQDVAPGPGEAWRRAQAAHVRKFIEGPAPAEGKRRREPKNEARMANYTRQRYYSALRDIYDFACDRKRLWCAANPANGDKLPEEHRINLRDRTSQVLPPGVLPMLRDPEQLVKLLPKKAETNWWIDRDRAVVALLAHFGLTKSELIDLKGHDLRRQMGRVYEPHEQLRLDEEPNSILLNVYAPDRTAKRLGAPFELTHEVLVMVRPWLLQRRRLLAAQRTRMIAGQRSADRMPAPDEQQPLFLARIPAKESGCLPAMEGSTVYQLVNRCLGRAYAMPEVSKHLDAEAIVAMGPGIVRNSVIRHWIETLGAAQAAVLAGIKEQRHLRHPDAVPAAARPTAKSGTPRVETPP</sequence>
<dbReference type="InterPro" id="IPR011010">
    <property type="entry name" value="DNA_brk_join_enz"/>
</dbReference>
<keyword evidence="3" id="KW-1185">Reference proteome</keyword>
<protein>
    <submittedName>
        <fullName evidence="2">Uncharacterized protein</fullName>
    </submittedName>
</protein>
<dbReference type="GO" id="GO:0003677">
    <property type="term" value="F:DNA binding"/>
    <property type="evidence" value="ECO:0007669"/>
    <property type="project" value="InterPro"/>
</dbReference>
<accession>A0A923MCH6</accession>
<dbReference type="RefSeq" id="WP_187083951.1">
    <property type="nucleotide sequence ID" value="NZ_JACORU010000011.1"/>
</dbReference>
<organism evidence="2 3">
    <name type="scientific">Ramlibacter albus</name>
    <dbReference type="NCBI Taxonomy" id="2079448"/>
    <lineage>
        <taxon>Bacteria</taxon>
        <taxon>Pseudomonadati</taxon>
        <taxon>Pseudomonadota</taxon>
        <taxon>Betaproteobacteria</taxon>
        <taxon>Burkholderiales</taxon>
        <taxon>Comamonadaceae</taxon>
        <taxon>Ramlibacter</taxon>
    </lineage>
</organism>
<proteinExistence type="predicted"/>
<evidence type="ECO:0000313" key="2">
    <source>
        <dbReference type="EMBL" id="MBC5767455.1"/>
    </source>
</evidence>
<evidence type="ECO:0000256" key="1">
    <source>
        <dbReference type="SAM" id="MobiDB-lite"/>
    </source>
</evidence>
<dbReference type="AlphaFoldDB" id="A0A923MCH6"/>